<dbReference type="CDD" id="cd08039">
    <property type="entry name" value="Adenylation_DNA_ligase_Fungal"/>
    <property type="match status" value="1"/>
</dbReference>
<dbReference type="Gene3D" id="3.30.470.30">
    <property type="entry name" value="DNA ligase/mRNA capping enzyme"/>
    <property type="match status" value="1"/>
</dbReference>
<evidence type="ECO:0000256" key="4">
    <source>
        <dbReference type="ARBA" id="ARBA00022840"/>
    </source>
</evidence>
<sequence>MGFKFTFLCDLLSDLEKNRTLKASTASKNHNPDITVVTRWFATHRKRIDDDGTDKLALLSSIFPEKRVDRVYWLQESLLARVIGRSLLLGSVRREELDRWREPGNGDLAQCVENVMRQAENLVASGQEVTVEEIDSALDRVASRCRFSGPRVRRQHSAVDVDEALSTLYRRLSSRDAKWLTRMILKVYYPVIVPINYTLGCFHFLLPQLLLFQDSFDAALTMLSSEPMKHYPRQPERGLAKDLCALALSHLTPKTGIKIGRPDYWKARSIKHCCAMIGRRRMSLERKYDGEYCQIHIDLHKGGNYIQIFSKSGKDSTYDRAGIHQAINRSLRIGKSDCKFTRRCVLEGELLVWSDKQKKILDFHKLRRFISRSGTSIGTDNDSPPQEGEHLMMVFFDVLLVDDNICLIKPHRERRLLLKDLIQTIPGRADISQQTVIDFSRQGAPSHLEKAFSRSIVERWEGYVLKGSDDPYFSFLTSGDSTSSSGRWIKLKKDYIPGLGDTVDLALIGGSYDPREAKKVNKTRRLLWTHFHVGCLLNQEAVIQRKAKPKFRVIDVIGQHCMSPRSMQHLNQFGEFSSQKFDHENEYFDVESGHPALPPIDHIFKTPFVVEMMGSGFERPSNARYFSLRFPRILKIHCNRTFEEAASFSELQVLAEKARSVPSEELSQEEERWRQRLRGIHAAAERSQDTASSNSGSRPSSPSLEGSDTNDTSNSDAPSPIVEVLPKGMHSVQHEVYPGRRAEPADGISIYVDGTSVSTVPESSAVQRNYLAQNENLSGHQNPRKRRLESPDRALCKKPKMTERFGTSPRCLIANRSETVQDEERVPWPSGGPDTFFNRRETVSHDEPISMGLQTEHPHVQYLLKKVPVYISPNLSLDGSFACGSHQNGQSDAGYRHLEPFLQQLIPLENPDQLRQSYPHSEQPLGLFLIDRQCSLGEELSLIGNRLSKTLANGHRQSVYEVKVIFMDVAMLSLHRNNDNPRSSWRRIAEEYFYACLTWRIKQGPSTTERLNHCAESSLLRQAQDPVDGSQGRDMKPAIYITFDNRETEGLEQLASAG</sequence>
<organism evidence="8 9">
    <name type="scientific">Penicilliopsis zonata CBS 506.65</name>
    <dbReference type="NCBI Taxonomy" id="1073090"/>
    <lineage>
        <taxon>Eukaryota</taxon>
        <taxon>Fungi</taxon>
        <taxon>Dikarya</taxon>
        <taxon>Ascomycota</taxon>
        <taxon>Pezizomycotina</taxon>
        <taxon>Eurotiomycetes</taxon>
        <taxon>Eurotiomycetidae</taxon>
        <taxon>Eurotiales</taxon>
        <taxon>Aspergillaceae</taxon>
        <taxon>Penicilliopsis</taxon>
    </lineage>
</organism>
<feature type="compositionally biased region" description="Low complexity" evidence="6">
    <location>
        <begin position="692"/>
        <end position="707"/>
    </location>
</feature>
<dbReference type="VEuPathDB" id="FungiDB:ASPZODRAFT_60292"/>
<dbReference type="Pfam" id="PF04675">
    <property type="entry name" value="DNA_ligase_A_N"/>
    <property type="match status" value="1"/>
</dbReference>
<accession>A0A1L9SPN0</accession>
<dbReference type="GO" id="GO:0003910">
    <property type="term" value="F:DNA ligase (ATP) activity"/>
    <property type="evidence" value="ECO:0007669"/>
    <property type="project" value="InterPro"/>
</dbReference>
<dbReference type="GO" id="GO:0005524">
    <property type="term" value="F:ATP binding"/>
    <property type="evidence" value="ECO:0007669"/>
    <property type="project" value="UniProtKB-KW"/>
</dbReference>
<dbReference type="InterPro" id="IPR012310">
    <property type="entry name" value="DNA_ligase_ATP-dep_cent"/>
</dbReference>
<dbReference type="GO" id="GO:0006303">
    <property type="term" value="P:double-strand break repair via nonhomologous end joining"/>
    <property type="evidence" value="ECO:0007669"/>
    <property type="project" value="TreeGrafter"/>
</dbReference>
<dbReference type="InterPro" id="IPR036599">
    <property type="entry name" value="DNA_ligase_N_sf"/>
</dbReference>
<dbReference type="PROSITE" id="PS50160">
    <property type="entry name" value="DNA_LIGASE_A3"/>
    <property type="match status" value="1"/>
</dbReference>
<dbReference type="PANTHER" id="PTHR45997">
    <property type="entry name" value="DNA LIGASE 4"/>
    <property type="match status" value="1"/>
</dbReference>
<feature type="region of interest" description="Disordered" evidence="6">
    <location>
        <begin position="683"/>
        <end position="722"/>
    </location>
</feature>
<dbReference type="GO" id="GO:0032807">
    <property type="term" value="C:DNA ligase IV complex"/>
    <property type="evidence" value="ECO:0007669"/>
    <property type="project" value="TreeGrafter"/>
</dbReference>
<comment type="similarity">
    <text evidence="1">Belongs to the ATP-dependent DNA ligase family.</text>
</comment>
<dbReference type="InterPro" id="IPR012308">
    <property type="entry name" value="DNA_ligase_ATP-dep_N"/>
</dbReference>
<keyword evidence="5" id="KW-0539">Nucleus</keyword>
<keyword evidence="3" id="KW-0547">Nucleotide-binding</keyword>
<dbReference type="GeneID" id="34615368"/>
<evidence type="ECO:0000256" key="3">
    <source>
        <dbReference type="ARBA" id="ARBA00022741"/>
    </source>
</evidence>
<evidence type="ECO:0000256" key="5">
    <source>
        <dbReference type="ARBA" id="ARBA00023242"/>
    </source>
</evidence>
<dbReference type="InterPro" id="IPR012340">
    <property type="entry name" value="NA-bd_OB-fold"/>
</dbReference>
<keyword evidence="9" id="KW-1185">Reference proteome</keyword>
<evidence type="ECO:0000313" key="8">
    <source>
        <dbReference type="EMBL" id="OJJ49017.1"/>
    </source>
</evidence>
<dbReference type="GO" id="GO:0006310">
    <property type="term" value="P:DNA recombination"/>
    <property type="evidence" value="ECO:0007669"/>
    <property type="project" value="InterPro"/>
</dbReference>
<feature type="domain" description="ATP-dependent DNA ligase family profile" evidence="7">
    <location>
        <begin position="393"/>
        <end position="537"/>
    </location>
</feature>
<dbReference type="PANTHER" id="PTHR45997:SF2">
    <property type="entry name" value="ATP DEPENDENT DNA LIGASE DOMAIN PROTEIN (AFU_ORTHOLOGUE AFUA_5G02430)"/>
    <property type="match status" value="1"/>
</dbReference>
<evidence type="ECO:0000313" key="9">
    <source>
        <dbReference type="Proteomes" id="UP000184188"/>
    </source>
</evidence>
<protein>
    <recommendedName>
        <fullName evidence="7">ATP-dependent DNA ligase family profile domain-containing protein</fullName>
    </recommendedName>
</protein>
<dbReference type="Gene3D" id="2.40.50.140">
    <property type="entry name" value="Nucleic acid-binding proteins"/>
    <property type="match status" value="1"/>
</dbReference>
<dbReference type="Proteomes" id="UP000184188">
    <property type="component" value="Unassembled WGS sequence"/>
</dbReference>
<dbReference type="Pfam" id="PF01068">
    <property type="entry name" value="DNA_ligase_A_M"/>
    <property type="match status" value="1"/>
</dbReference>
<proteinExistence type="inferred from homology"/>
<reference evidence="9" key="1">
    <citation type="journal article" date="2017" name="Genome Biol.">
        <title>Comparative genomics reveals high biological diversity and specific adaptations in the industrially and medically important fungal genus Aspergillus.</title>
        <authorList>
            <person name="de Vries R.P."/>
            <person name="Riley R."/>
            <person name="Wiebenga A."/>
            <person name="Aguilar-Osorio G."/>
            <person name="Amillis S."/>
            <person name="Uchima C.A."/>
            <person name="Anderluh G."/>
            <person name="Asadollahi M."/>
            <person name="Askin M."/>
            <person name="Barry K."/>
            <person name="Battaglia E."/>
            <person name="Bayram O."/>
            <person name="Benocci T."/>
            <person name="Braus-Stromeyer S.A."/>
            <person name="Caldana C."/>
            <person name="Canovas D."/>
            <person name="Cerqueira G.C."/>
            <person name="Chen F."/>
            <person name="Chen W."/>
            <person name="Choi C."/>
            <person name="Clum A."/>
            <person name="Dos Santos R.A."/>
            <person name="Damasio A.R."/>
            <person name="Diallinas G."/>
            <person name="Emri T."/>
            <person name="Fekete E."/>
            <person name="Flipphi M."/>
            <person name="Freyberg S."/>
            <person name="Gallo A."/>
            <person name="Gournas C."/>
            <person name="Habgood R."/>
            <person name="Hainaut M."/>
            <person name="Harispe M.L."/>
            <person name="Henrissat B."/>
            <person name="Hilden K.S."/>
            <person name="Hope R."/>
            <person name="Hossain A."/>
            <person name="Karabika E."/>
            <person name="Karaffa L."/>
            <person name="Karanyi Z."/>
            <person name="Krasevec N."/>
            <person name="Kuo A."/>
            <person name="Kusch H."/>
            <person name="LaButti K."/>
            <person name="Lagendijk E.L."/>
            <person name="Lapidus A."/>
            <person name="Levasseur A."/>
            <person name="Lindquist E."/>
            <person name="Lipzen A."/>
            <person name="Logrieco A.F."/>
            <person name="MacCabe A."/>
            <person name="Maekelae M.R."/>
            <person name="Malavazi I."/>
            <person name="Melin P."/>
            <person name="Meyer V."/>
            <person name="Mielnichuk N."/>
            <person name="Miskei M."/>
            <person name="Molnar A.P."/>
            <person name="Mule G."/>
            <person name="Ngan C.Y."/>
            <person name="Orejas M."/>
            <person name="Orosz E."/>
            <person name="Ouedraogo J.P."/>
            <person name="Overkamp K.M."/>
            <person name="Park H.-S."/>
            <person name="Perrone G."/>
            <person name="Piumi F."/>
            <person name="Punt P.J."/>
            <person name="Ram A.F."/>
            <person name="Ramon A."/>
            <person name="Rauscher S."/>
            <person name="Record E."/>
            <person name="Riano-Pachon D.M."/>
            <person name="Robert V."/>
            <person name="Roehrig J."/>
            <person name="Ruller R."/>
            <person name="Salamov A."/>
            <person name="Salih N.S."/>
            <person name="Samson R.A."/>
            <person name="Sandor E."/>
            <person name="Sanguinetti M."/>
            <person name="Schuetze T."/>
            <person name="Sepcic K."/>
            <person name="Shelest E."/>
            <person name="Sherlock G."/>
            <person name="Sophianopoulou V."/>
            <person name="Squina F.M."/>
            <person name="Sun H."/>
            <person name="Susca A."/>
            <person name="Todd R.B."/>
            <person name="Tsang A."/>
            <person name="Unkles S.E."/>
            <person name="van de Wiele N."/>
            <person name="van Rossen-Uffink D."/>
            <person name="Oliveira J.V."/>
            <person name="Vesth T.C."/>
            <person name="Visser J."/>
            <person name="Yu J.-H."/>
            <person name="Zhou M."/>
            <person name="Andersen M.R."/>
            <person name="Archer D.B."/>
            <person name="Baker S.E."/>
            <person name="Benoit I."/>
            <person name="Brakhage A.A."/>
            <person name="Braus G.H."/>
            <person name="Fischer R."/>
            <person name="Frisvad J.C."/>
            <person name="Goldman G.H."/>
            <person name="Houbraken J."/>
            <person name="Oakley B."/>
            <person name="Pocsi I."/>
            <person name="Scazzocchio C."/>
            <person name="Seiboth B."/>
            <person name="vanKuyk P.A."/>
            <person name="Wortman J."/>
            <person name="Dyer P.S."/>
            <person name="Grigoriev I.V."/>
        </authorList>
    </citation>
    <scope>NUCLEOTIDE SEQUENCE [LARGE SCALE GENOMIC DNA]</scope>
    <source>
        <strain evidence="9">CBS 506.65</strain>
    </source>
</reference>
<dbReference type="GO" id="GO:0003677">
    <property type="term" value="F:DNA binding"/>
    <property type="evidence" value="ECO:0007669"/>
    <property type="project" value="InterPro"/>
</dbReference>
<keyword evidence="4" id="KW-0067">ATP-binding</keyword>
<dbReference type="AlphaFoldDB" id="A0A1L9SPN0"/>
<keyword evidence="2" id="KW-0436">Ligase</keyword>
<dbReference type="EMBL" id="KV878338">
    <property type="protein sequence ID" value="OJJ49017.1"/>
    <property type="molecule type" value="Genomic_DNA"/>
</dbReference>
<dbReference type="OrthoDB" id="2160351at2759"/>
<gene>
    <name evidence="8" type="ORF">ASPZODRAFT_60292</name>
</gene>
<name>A0A1L9SPN0_9EURO</name>
<evidence type="ECO:0000256" key="6">
    <source>
        <dbReference type="SAM" id="MobiDB-lite"/>
    </source>
</evidence>
<evidence type="ECO:0000256" key="1">
    <source>
        <dbReference type="ARBA" id="ARBA00007572"/>
    </source>
</evidence>
<dbReference type="InterPro" id="IPR029710">
    <property type="entry name" value="LIG4"/>
</dbReference>
<dbReference type="STRING" id="1073090.A0A1L9SPN0"/>
<evidence type="ECO:0000259" key="7">
    <source>
        <dbReference type="PROSITE" id="PS50160"/>
    </source>
</evidence>
<dbReference type="GO" id="GO:0006297">
    <property type="term" value="P:nucleotide-excision repair, DNA gap filling"/>
    <property type="evidence" value="ECO:0007669"/>
    <property type="project" value="TreeGrafter"/>
</dbReference>
<evidence type="ECO:0000256" key="2">
    <source>
        <dbReference type="ARBA" id="ARBA00022598"/>
    </source>
</evidence>
<dbReference type="SUPFAM" id="SSF56091">
    <property type="entry name" value="DNA ligase/mRNA capping enzyme, catalytic domain"/>
    <property type="match status" value="1"/>
</dbReference>
<dbReference type="RefSeq" id="XP_022583527.1">
    <property type="nucleotide sequence ID" value="XM_022728904.1"/>
</dbReference>
<dbReference type="Gene3D" id="1.10.3260.10">
    <property type="entry name" value="DNA ligase, ATP-dependent, N-terminal domain"/>
    <property type="match status" value="1"/>
</dbReference>